<reference evidence="1 2" key="1">
    <citation type="journal article" date="2023" name="Plants (Basel)">
        <title>Bridging the Gap: Combining Genomics and Transcriptomics Approaches to Understand Stylosanthes scabra, an Orphan Legume from the Brazilian Caatinga.</title>
        <authorList>
            <person name="Ferreira-Neto J.R.C."/>
            <person name="da Silva M.D."/>
            <person name="Binneck E."/>
            <person name="de Melo N.F."/>
            <person name="da Silva R.H."/>
            <person name="de Melo A.L.T.M."/>
            <person name="Pandolfi V."/>
            <person name="Bustamante F.O."/>
            <person name="Brasileiro-Vidal A.C."/>
            <person name="Benko-Iseppon A.M."/>
        </authorList>
    </citation>
    <scope>NUCLEOTIDE SEQUENCE [LARGE SCALE GENOMIC DNA]</scope>
    <source>
        <tissue evidence="1">Leaves</tissue>
    </source>
</reference>
<evidence type="ECO:0008006" key="3">
    <source>
        <dbReference type="Google" id="ProtNLM"/>
    </source>
</evidence>
<comment type="caution">
    <text evidence="1">The sequence shown here is derived from an EMBL/GenBank/DDBJ whole genome shotgun (WGS) entry which is preliminary data.</text>
</comment>
<proteinExistence type="predicted"/>
<gene>
    <name evidence="1" type="ORF">PIB30_071820</name>
</gene>
<evidence type="ECO:0000313" key="2">
    <source>
        <dbReference type="Proteomes" id="UP001341840"/>
    </source>
</evidence>
<sequence>MLISKQGARSQVSSLTTWSKDPLVNMGTHIGTNITNTEGDVVPKEEEECTEDDRKTFELNAKAINMMQCAITPEKFRKRVIVRKILRSLTKQWESKATTISKGNDLDKMTYDELRMKLLDYETLINNIKGKEKRDVAFKSKISKSDDESDGSSSDDELKFLAKNLRKLLKSRGKNKESSSSNEYEKEKMKVLMEYWKDLENESNSEDEDQQEAQVCFMADKEVHDESGQGYNAGSSANLETKFVKASASTSNAKNQQPPQFFHRRATRGNHCFKCNRQCHTSPQCFVVERKIGDRISKVVSDFNVLGQLRRTNIKGSKAVWIPKVSWVFCRFLTFSNDGKGKIIATVKIV</sequence>
<name>A0ABU6VQP7_9FABA</name>
<accession>A0ABU6VQP7</accession>
<dbReference type="EMBL" id="JASCZI010151872">
    <property type="protein sequence ID" value="MED6174725.1"/>
    <property type="molecule type" value="Genomic_DNA"/>
</dbReference>
<evidence type="ECO:0000313" key="1">
    <source>
        <dbReference type="EMBL" id="MED6174725.1"/>
    </source>
</evidence>
<keyword evidence="2" id="KW-1185">Reference proteome</keyword>
<organism evidence="1 2">
    <name type="scientific">Stylosanthes scabra</name>
    <dbReference type="NCBI Taxonomy" id="79078"/>
    <lineage>
        <taxon>Eukaryota</taxon>
        <taxon>Viridiplantae</taxon>
        <taxon>Streptophyta</taxon>
        <taxon>Embryophyta</taxon>
        <taxon>Tracheophyta</taxon>
        <taxon>Spermatophyta</taxon>
        <taxon>Magnoliopsida</taxon>
        <taxon>eudicotyledons</taxon>
        <taxon>Gunneridae</taxon>
        <taxon>Pentapetalae</taxon>
        <taxon>rosids</taxon>
        <taxon>fabids</taxon>
        <taxon>Fabales</taxon>
        <taxon>Fabaceae</taxon>
        <taxon>Papilionoideae</taxon>
        <taxon>50 kb inversion clade</taxon>
        <taxon>dalbergioids sensu lato</taxon>
        <taxon>Dalbergieae</taxon>
        <taxon>Pterocarpus clade</taxon>
        <taxon>Stylosanthes</taxon>
    </lineage>
</organism>
<protein>
    <recommendedName>
        <fullName evidence="3">UBN2 domain-containing protein</fullName>
    </recommendedName>
</protein>
<dbReference type="Proteomes" id="UP001341840">
    <property type="component" value="Unassembled WGS sequence"/>
</dbReference>